<feature type="compositionally biased region" description="Basic and acidic residues" evidence="1">
    <location>
        <begin position="18"/>
        <end position="29"/>
    </location>
</feature>
<dbReference type="RefSeq" id="WP_156947958.1">
    <property type="nucleotide sequence ID" value="NZ_CP007514.1"/>
</dbReference>
<comment type="caution">
    <text evidence="2">The sequence shown here is derived from an EMBL/GenBank/DDBJ whole genome shotgun (WGS) entry which is preliminary data.</text>
</comment>
<evidence type="ECO:0000313" key="3">
    <source>
        <dbReference type="Proteomes" id="UP001281130"/>
    </source>
</evidence>
<feature type="region of interest" description="Disordered" evidence="1">
    <location>
        <begin position="1"/>
        <end position="33"/>
    </location>
</feature>
<sequence>MVSKATGKQAHDAPPVGKDYEKTPKDVRKCNGPGAQVVEGIAVGAVKKRAKEVRER</sequence>
<dbReference type="EMBL" id="JAWXXX010000001">
    <property type="protein sequence ID" value="MDX5892970.1"/>
    <property type="molecule type" value="Genomic_DNA"/>
</dbReference>
<gene>
    <name evidence="2" type="ORF">SIL72_02895</name>
</gene>
<evidence type="ECO:0000313" key="2">
    <source>
        <dbReference type="EMBL" id="MDX5892970.1"/>
    </source>
</evidence>
<evidence type="ECO:0000256" key="1">
    <source>
        <dbReference type="SAM" id="MobiDB-lite"/>
    </source>
</evidence>
<dbReference type="AlphaFoldDB" id="A0AB35T2G6"/>
<protein>
    <submittedName>
        <fullName evidence="2">Uncharacterized protein</fullName>
    </submittedName>
</protein>
<organism evidence="2 3">
    <name type="scientific">Rubrobacter radiotolerans</name>
    <name type="common">Arthrobacter radiotolerans</name>
    <dbReference type="NCBI Taxonomy" id="42256"/>
    <lineage>
        <taxon>Bacteria</taxon>
        <taxon>Bacillati</taxon>
        <taxon>Actinomycetota</taxon>
        <taxon>Rubrobacteria</taxon>
        <taxon>Rubrobacterales</taxon>
        <taxon>Rubrobacteraceae</taxon>
        <taxon>Rubrobacter</taxon>
    </lineage>
</organism>
<dbReference type="Proteomes" id="UP001281130">
    <property type="component" value="Unassembled WGS sequence"/>
</dbReference>
<reference evidence="2" key="1">
    <citation type="submission" date="2023-11" db="EMBL/GenBank/DDBJ databases">
        <title>MicrobeMod: A computational toolkit for identifying prokaryotic methylation and restriction-modification with nanopore sequencing.</title>
        <authorList>
            <person name="Crits-Christoph A."/>
            <person name="Kang S.C."/>
            <person name="Lee H."/>
            <person name="Ostrov N."/>
        </authorList>
    </citation>
    <scope>NUCLEOTIDE SEQUENCE</scope>
    <source>
        <strain evidence="2">ATCC 51242</strain>
    </source>
</reference>
<accession>A0AB35T2G6</accession>
<proteinExistence type="predicted"/>
<name>A0AB35T2G6_RUBRA</name>